<dbReference type="Ensembl" id="ENSAOWT00000009096.1">
    <property type="protein sequence ID" value="ENSAOWP00000008030.1"/>
    <property type="gene ID" value="ENSAOWG00000005500.1"/>
</dbReference>
<evidence type="ECO:0000313" key="1">
    <source>
        <dbReference type="Ensembl" id="ENSAOWP00000008030.1"/>
    </source>
</evidence>
<protein>
    <submittedName>
        <fullName evidence="1">Uncharacterized protein</fullName>
    </submittedName>
</protein>
<organism evidence="1 2">
    <name type="scientific">Apteryx owenii</name>
    <name type="common">Little spotted kiwi</name>
    <dbReference type="NCBI Taxonomy" id="8824"/>
    <lineage>
        <taxon>Eukaryota</taxon>
        <taxon>Metazoa</taxon>
        <taxon>Chordata</taxon>
        <taxon>Craniata</taxon>
        <taxon>Vertebrata</taxon>
        <taxon>Euteleostomi</taxon>
        <taxon>Archelosauria</taxon>
        <taxon>Archosauria</taxon>
        <taxon>Dinosauria</taxon>
        <taxon>Saurischia</taxon>
        <taxon>Theropoda</taxon>
        <taxon>Coelurosauria</taxon>
        <taxon>Aves</taxon>
        <taxon>Palaeognathae</taxon>
        <taxon>Apterygiformes</taxon>
        <taxon>Apterygidae</taxon>
        <taxon>Apteryx</taxon>
    </lineage>
</organism>
<accession>A0A8B9P7P3</accession>
<reference evidence="1" key="2">
    <citation type="submission" date="2025-09" db="UniProtKB">
        <authorList>
            <consortium name="Ensembl"/>
        </authorList>
    </citation>
    <scope>IDENTIFICATION</scope>
</reference>
<reference evidence="1" key="1">
    <citation type="submission" date="2025-08" db="UniProtKB">
        <authorList>
            <consortium name="Ensembl"/>
        </authorList>
    </citation>
    <scope>IDENTIFICATION</scope>
</reference>
<dbReference type="Proteomes" id="UP000694424">
    <property type="component" value="Unplaced"/>
</dbReference>
<name>A0A8B9P7P3_APTOW</name>
<sequence>SHQKHHYTHIRSHPSRKLKHALLQHELQKTVKSYNHIQKTLYYIFYGFVNSVHHVLCVYSCSYFERYILVLL</sequence>
<proteinExistence type="predicted"/>
<dbReference type="AlphaFoldDB" id="A0A8B9P7P3"/>
<keyword evidence="2" id="KW-1185">Reference proteome</keyword>
<evidence type="ECO:0000313" key="2">
    <source>
        <dbReference type="Proteomes" id="UP000694424"/>
    </source>
</evidence>